<proteinExistence type="predicted"/>
<accession>A0A1Y2F1L8</accession>
<dbReference type="Gene3D" id="3.40.30.10">
    <property type="entry name" value="Glutaredoxin"/>
    <property type="match status" value="1"/>
</dbReference>
<evidence type="ECO:0000313" key="1">
    <source>
        <dbReference type="EMBL" id="ORY77759.1"/>
    </source>
</evidence>
<dbReference type="InterPro" id="IPR032801">
    <property type="entry name" value="PXL2A/B/C"/>
</dbReference>
<name>A0A1Y2F1L8_PROLT</name>
<evidence type="ECO:0000313" key="2">
    <source>
        <dbReference type="Proteomes" id="UP000193685"/>
    </source>
</evidence>
<dbReference type="RefSeq" id="XP_040723144.1">
    <property type="nucleotide sequence ID" value="XM_040871533.1"/>
</dbReference>
<protein>
    <submittedName>
        <fullName evidence="1">Uncharacterized protein</fullName>
    </submittedName>
</protein>
<dbReference type="AlphaFoldDB" id="A0A1Y2F1L8"/>
<dbReference type="PANTHER" id="PTHR42336">
    <property type="entry name" value="THIOREDOXIN DOMAIN-CONTAINING PROTEIN-RELATED"/>
    <property type="match status" value="1"/>
</dbReference>
<dbReference type="OMA" id="RDLYAKW"/>
<gene>
    <name evidence="1" type="ORF">BCR37DRAFT_394847</name>
</gene>
<dbReference type="EMBL" id="MCFI01000019">
    <property type="protein sequence ID" value="ORY77759.1"/>
    <property type="molecule type" value="Genomic_DNA"/>
</dbReference>
<organism evidence="1 2">
    <name type="scientific">Protomyces lactucae-debilis</name>
    <dbReference type="NCBI Taxonomy" id="2754530"/>
    <lineage>
        <taxon>Eukaryota</taxon>
        <taxon>Fungi</taxon>
        <taxon>Dikarya</taxon>
        <taxon>Ascomycota</taxon>
        <taxon>Taphrinomycotina</taxon>
        <taxon>Taphrinomycetes</taxon>
        <taxon>Taphrinales</taxon>
        <taxon>Protomycetaceae</taxon>
        <taxon>Protomyces</taxon>
    </lineage>
</organism>
<dbReference type="SUPFAM" id="SSF52833">
    <property type="entry name" value="Thioredoxin-like"/>
    <property type="match status" value="1"/>
</dbReference>
<dbReference type="InterPro" id="IPR036249">
    <property type="entry name" value="Thioredoxin-like_sf"/>
</dbReference>
<dbReference type="Proteomes" id="UP000193685">
    <property type="component" value="Unassembled WGS sequence"/>
</dbReference>
<dbReference type="OrthoDB" id="40334at2759"/>
<keyword evidence="2" id="KW-1185">Reference proteome</keyword>
<comment type="caution">
    <text evidence="1">The sequence shown here is derived from an EMBL/GenBank/DDBJ whole genome shotgun (WGS) entry which is preliminary data.</text>
</comment>
<dbReference type="PANTHER" id="PTHR42336:SF1">
    <property type="entry name" value="ALKYL HYDROPEROXIDE REDUCTASE SUBUNIT C_ THIOL SPECIFIC ANTIOXIDANT DOMAIN-CONTAINING PROTEIN"/>
    <property type="match status" value="1"/>
</dbReference>
<dbReference type="Pfam" id="PF13911">
    <property type="entry name" value="AhpC-TSA_2"/>
    <property type="match status" value="1"/>
</dbReference>
<reference evidence="1 2" key="1">
    <citation type="submission" date="2016-07" db="EMBL/GenBank/DDBJ databases">
        <title>Pervasive Adenine N6-methylation of Active Genes in Fungi.</title>
        <authorList>
            <consortium name="DOE Joint Genome Institute"/>
            <person name="Mondo S.J."/>
            <person name="Dannebaum R.O."/>
            <person name="Kuo R.C."/>
            <person name="Labutti K."/>
            <person name="Haridas S."/>
            <person name="Kuo A."/>
            <person name="Salamov A."/>
            <person name="Ahrendt S.R."/>
            <person name="Lipzen A."/>
            <person name="Sullivan W."/>
            <person name="Andreopoulos W.B."/>
            <person name="Clum A."/>
            <person name="Lindquist E."/>
            <person name="Daum C."/>
            <person name="Ramamoorthy G.K."/>
            <person name="Gryganskyi A."/>
            <person name="Culley D."/>
            <person name="Magnuson J.K."/>
            <person name="James T.Y."/>
            <person name="O'Malley M.A."/>
            <person name="Stajich J.E."/>
            <person name="Spatafora J.W."/>
            <person name="Visel A."/>
            <person name="Grigoriev I.V."/>
        </authorList>
    </citation>
    <scope>NUCLEOTIDE SEQUENCE [LARGE SCALE GENOMIC DNA]</scope>
    <source>
        <strain evidence="1 2">12-1054</strain>
    </source>
</reference>
<dbReference type="GeneID" id="63788132"/>
<sequence>MDDLRSILPVAQVPVSQLPQTGQKAPAFPHTLTGSPSLIVFLRHCGCPFSEVAFRSLDKVVGQYSNKINCYAISHATAEETQVWIDSLNLAHGKQIKIVIDTSRELYGQWGLGQTSLLHWLGYNSLSSVWTLATQQGIRNRTTKGTRWQQSGQFATDATGKLVFCQAAGTANEVADLKELANRLVGSTTEAKL</sequence>